<dbReference type="InterPro" id="IPR003598">
    <property type="entry name" value="Ig_sub2"/>
</dbReference>
<dbReference type="Pfam" id="PF13927">
    <property type="entry name" value="Ig_3"/>
    <property type="match status" value="2"/>
</dbReference>
<dbReference type="InterPro" id="IPR011600">
    <property type="entry name" value="Pept_C14_caspase"/>
</dbReference>
<dbReference type="AlphaFoldDB" id="A7SFR8"/>
<feature type="domain" description="Ig-like" evidence="5">
    <location>
        <begin position="149"/>
        <end position="227"/>
    </location>
</feature>
<dbReference type="InterPro" id="IPR007110">
    <property type="entry name" value="Ig-like_dom"/>
</dbReference>
<dbReference type="Gene3D" id="3.40.50.1460">
    <property type="match status" value="1"/>
</dbReference>
<dbReference type="InterPro" id="IPR033540">
    <property type="entry name" value="MALT1_IG-like_dom_sf"/>
</dbReference>
<dbReference type="PhylomeDB" id="A7SFR8"/>
<dbReference type="Gene3D" id="2.60.40.10">
    <property type="entry name" value="Immunoglobulins"/>
    <property type="match status" value="2"/>
</dbReference>
<dbReference type="SUPFAM" id="SSF47986">
    <property type="entry name" value="DEATH domain"/>
    <property type="match status" value="1"/>
</dbReference>
<accession>A7SFR8</accession>
<evidence type="ECO:0000313" key="6">
    <source>
        <dbReference type="EMBL" id="EDO37443.1"/>
    </source>
</evidence>
<dbReference type="InterPro" id="IPR036179">
    <property type="entry name" value="Ig-like_dom_sf"/>
</dbReference>
<feature type="domain" description="Ig-like" evidence="5">
    <location>
        <begin position="47"/>
        <end position="127"/>
    </location>
</feature>
<proteinExistence type="predicted"/>
<dbReference type="GO" id="GO:0004197">
    <property type="term" value="F:cysteine-type endopeptidase activity"/>
    <property type="evidence" value="ECO:0007669"/>
    <property type="project" value="InterPro"/>
</dbReference>
<sequence length="661" mass="75459">MRMGGSPTECLLQDMRTKCRTVKQLVSYLELMEHSEALELLKPDEPPVITEQPMSLPVQEGLKLELTCRATGFPPPQYQWVKNGAELPYGCDSTLTIDRVSRQDQGKYFCIISNRIGSVKTYEVEVNVLRVQRHEQEEETPLPESSSLPYITQQPQSALIPIGHRYHLTCGTKGPVKFQWFKDGFRLHEGQRPNLHFPTFNFQDEGNYTCRVSNTAGNALSATATLQALPDQLDINAGQHPDVGRSMELSQTAADKVALVIGNRDYINLPEDGSPLVHSCSDAQRLASVLRKNSMNFKVVSMVNLTRVEMDKAINLFLDLLGENVYGLLYFAGHGFEEQGQNYMVPIDAERDWAPDEAVCVQKVFEMMHARGTQLNIFLLDICRKRAVTSQAYKMETYSFPFDAQLVTGYATCKGSDAYERKSDSNGIYMKHLLNNITLDVKVEDVLHRVAADVEDEVAMDEYTERQRPQYDSKTSSSFSLRDPVDPKLSPQEEREQRSGIWLELHRLPEKHVIEHRGCRVEVRFEHTNWLSNVIVVCLRVLELGETKICDASLSLRNLPQDFQDCHFHPSTTNILRQVVPREYQDEIRARTWKIDSSPEKEPAPVPVERISEIYNIQRLKKNLTLTIKLKYVLRGCEEPESKYEIKAFNIKEFGIAMAFC</sequence>
<dbReference type="SMART" id="SM00409">
    <property type="entry name" value="IG"/>
    <property type="match status" value="2"/>
</dbReference>
<dbReference type="FunCoup" id="A7SFR8">
    <property type="interactions" value="271"/>
</dbReference>
<dbReference type="InterPro" id="IPR013783">
    <property type="entry name" value="Ig-like_fold"/>
</dbReference>
<evidence type="ECO:0000259" key="5">
    <source>
        <dbReference type="PROSITE" id="PS50835"/>
    </source>
</evidence>
<dbReference type="SUPFAM" id="SSF48726">
    <property type="entry name" value="Immunoglobulin"/>
    <property type="match status" value="2"/>
</dbReference>
<dbReference type="eggNOG" id="ENOG502QUZM">
    <property type="taxonomic scope" value="Eukaryota"/>
</dbReference>
<dbReference type="InterPro" id="IPR052039">
    <property type="entry name" value="Caspase-related_regulators"/>
</dbReference>
<feature type="region of interest" description="Disordered" evidence="3">
    <location>
        <begin position="461"/>
        <end position="495"/>
    </location>
</feature>
<dbReference type="Pfam" id="PF00656">
    <property type="entry name" value="Peptidase_C14"/>
    <property type="match status" value="1"/>
</dbReference>
<dbReference type="InterPro" id="IPR011029">
    <property type="entry name" value="DEATH-like_dom_sf"/>
</dbReference>
<dbReference type="OMA" id="HGFKMQE"/>
<feature type="compositionally biased region" description="Basic and acidic residues" evidence="3">
    <location>
        <begin position="483"/>
        <end position="495"/>
    </location>
</feature>
<dbReference type="InterPro" id="IPR001309">
    <property type="entry name" value="Pept_C14_p20"/>
</dbReference>
<dbReference type="PANTHER" id="PTHR22576:SF37">
    <property type="entry name" value="MUCOSA-ASSOCIATED LYMPHOID TISSUE LYMPHOMA TRANSLOCATION PROTEIN 1"/>
    <property type="match status" value="1"/>
</dbReference>
<evidence type="ECO:0000313" key="7">
    <source>
        <dbReference type="Proteomes" id="UP000001593"/>
    </source>
</evidence>
<feature type="domain" description="Caspase family p20" evidence="4">
    <location>
        <begin position="254"/>
        <end position="387"/>
    </location>
</feature>
<protein>
    <submittedName>
        <fullName evidence="6">Uncharacterized protein</fullName>
    </submittedName>
</protein>
<gene>
    <name evidence="6" type="ORF">NEMVEDRAFT_v1g211581</name>
</gene>
<dbReference type="InterPro" id="IPR029030">
    <property type="entry name" value="Caspase-like_dom_sf"/>
</dbReference>
<dbReference type="InParanoid" id="A7SFR8"/>
<keyword evidence="7" id="KW-1185">Reference proteome</keyword>
<dbReference type="InterPro" id="IPR003599">
    <property type="entry name" value="Ig_sub"/>
</dbReference>
<dbReference type="Gene3D" id="2.60.40.3360">
    <property type="match status" value="1"/>
</dbReference>
<dbReference type="SUPFAM" id="SSF52129">
    <property type="entry name" value="Caspase-like"/>
    <property type="match status" value="1"/>
</dbReference>
<dbReference type="CDD" id="cd00096">
    <property type="entry name" value="Ig"/>
    <property type="match status" value="2"/>
</dbReference>
<dbReference type="FunFam" id="2.60.40.10:FF:000032">
    <property type="entry name" value="palladin isoform X1"/>
    <property type="match status" value="1"/>
</dbReference>
<dbReference type="Proteomes" id="UP000001593">
    <property type="component" value="Unassembled WGS sequence"/>
</dbReference>
<dbReference type="SMART" id="SM00408">
    <property type="entry name" value="IGc2"/>
    <property type="match status" value="2"/>
</dbReference>
<reference evidence="6 7" key="1">
    <citation type="journal article" date="2007" name="Science">
        <title>Sea anemone genome reveals ancestral eumetazoan gene repertoire and genomic organization.</title>
        <authorList>
            <person name="Putnam N.H."/>
            <person name="Srivastava M."/>
            <person name="Hellsten U."/>
            <person name="Dirks B."/>
            <person name="Chapman J."/>
            <person name="Salamov A."/>
            <person name="Terry A."/>
            <person name="Shapiro H."/>
            <person name="Lindquist E."/>
            <person name="Kapitonov V.V."/>
            <person name="Jurka J."/>
            <person name="Genikhovich G."/>
            <person name="Grigoriev I.V."/>
            <person name="Lucas S.M."/>
            <person name="Steele R.E."/>
            <person name="Finnerty J.R."/>
            <person name="Technau U."/>
            <person name="Martindale M.Q."/>
            <person name="Rokhsar D.S."/>
        </authorList>
    </citation>
    <scope>NUCLEOTIDE SEQUENCE [LARGE SCALE GENOMIC DNA]</scope>
    <source>
        <strain evidence="7">CH2 X CH6</strain>
    </source>
</reference>
<dbReference type="Gene3D" id="1.10.533.10">
    <property type="entry name" value="Death Domain, Fas"/>
    <property type="match status" value="1"/>
</dbReference>
<name>A7SFR8_NEMVE</name>
<dbReference type="STRING" id="45351.A7SFR8"/>
<dbReference type="GO" id="GO:0006508">
    <property type="term" value="P:proteolysis"/>
    <property type="evidence" value="ECO:0007669"/>
    <property type="project" value="InterPro"/>
</dbReference>
<dbReference type="PANTHER" id="PTHR22576">
    <property type="entry name" value="MUCOSA ASSOCIATED LYMPHOID TISSUE LYMPHOMA TRANSLOCATION PROTEIN 1/PARACASPASE"/>
    <property type="match status" value="1"/>
</dbReference>
<dbReference type="PROSITE" id="PS50208">
    <property type="entry name" value="CASPASE_P20"/>
    <property type="match status" value="1"/>
</dbReference>
<keyword evidence="1" id="KW-1015">Disulfide bond</keyword>
<dbReference type="EMBL" id="DS469646">
    <property type="protein sequence ID" value="EDO37443.1"/>
    <property type="molecule type" value="Genomic_DNA"/>
</dbReference>
<dbReference type="HOGENOM" id="CLU_014796_0_0_1"/>
<keyword evidence="2" id="KW-0393">Immunoglobulin domain</keyword>
<evidence type="ECO:0000256" key="3">
    <source>
        <dbReference type="SAM" id="MobiDB-lite"/>
    </source>
</evidence>
<dbReference type="KEGG" id="nve:5508964"/>
<dbReference type="PROSITE" id="PS50835">
    <property type="entry name" value="IG_LIKE"/>
    <property type="match status" value="2"/>
</dbReference>
<evidence type="ECO:0000256" key="1">
    <source>
        <dbReference type="ARBA" id="ARBA00023157"/>
    </source>
</evidence>
<organism evidence="6 7">
    <name type="scientific">Nematostella vectensis</name>
    <name type="common">Starlet sea anemone</name>
    <dbReference type="NCBI Taxonomy" id="45351"/>
    <lineage>
        <taxon>Eukaryota</taxon>
        <taxon>Metazoa</taxon>
        <taxon>Cnidaria</taxon>
        <taxon>Anthozoa</taxon>
        <taxon>Hexacorallia</taxon>
        <taxon>Actiniaria</taxon>
        <taxon>Edwardsiidae</taxon>
        <taxon>Nematostella</taxon>
    </lineage>
</organism>
<evidence type="ECO:0000256" key="2">
    <source>
        <dbReference type="ARBA" id="ARBA00023319"/>
    </source>
</evidence>
<evidence type="ECO:0000259" key="4">
    <source>
        <dbReference type="PROSITE" id="PS50208"/>
    </source>
</evidence>